<proteinExistence type="inferred from homology"/>
<protein>
    <recommendedName>
        <fullName evidence="6">Protein CASC3</fullName>
    </recommendedName>
</protein>
<feature type="compositionally biased region" description="Acidic residues" evidence="20">
    <location>
        <begin position="93"/>
        <end position="108"/>
    </location>
</feature>
<feature type="region of interest" description="Disordered" evidence="20">
    <location>
        <begin position="1"/>
        <end position="232"/>
    </location>
</feature>
<dbReference type="SMART" id="SM00147">
    <property type="entry name" value="RasGEF"/>
    <property type="match status" value="1"/>
</dbReference>
<dbReference type="CDD" id="cd00155">
    <property type="entry name" value="RasGEF"/>
    <property type="match status" value="1"/>
</dbReference>
<feature type="compositionally biased region" description="Acidic residues" evidence="20">
    <location>
        <begin position="74"/>
        <end position="84"/>
    </location>
</feature>
<feature type="region of interest" description="Disordered" evidence="20">
    <location>
        <begin position="499"/>
        <end position="537"/>
    </location>
</feature>
<dbReference type="Gene3D" id="3.10.20.90">
    <property type="entry name" value="Phosphatidylinositol 3-kinase Catalytic Subunit, Chain A, domain 1"/>
    <property type="match status" value="1"/>
</dbReference>
<dbReference type="GO" id="GO:0035145">
    <property type="term" value="C:exon-exon junction complex"/>
    <property type="evidence" value="ECO:0007669"/>
    <property type="project" value="InterPro"/>
</dbReference>
<evidence type="ECO:0000256" key="12">
    <source>
        <dbReference type="ARBA" id="ARBA00022816"/>
    </source>
</evidence>
<dbReference type="SUPFAM" id="SSF48366">
    <property type="entry name" value="Ras GEF"/>
    <property type="match status" value="1"/>
</dbReference>
<feature type="region of interest" description="Disordered" evidence="20">
    <location>
        <begin position="246"/>
        <end position="487"/>
    </location>
</feature>
<dbReference type="GO" id="GO:0003729">
    <property type="term" value="F:mRNA binding"/>
    <property type="evidence" value="ECO:0007669"/>
    <property type="project" value="InterPro"/>
</dbReference>
<organism evidence="22 23">
    <name type="scientific">Sciurus carolinensis</name>
    <name type="common">Eastern gray squirrel</name>
    <dbReference type="NCBI Taxonomy" id="30640"/>
    <lineage>
        <taxon>Eukaryota</taxon>
        <taxon>Metazoa</taxon>
        <taxon>Chordata</taxon>
        <taxon>Craniata</taxon>
        <taxon>Vertebrata</taxon>
        <taxon>Euteleostomi</taxon>
        <taxon>Mammalia</taxon>
        <taxon>Eutheria</taxon>
        <taxon>Euarchontoglires</taxon>
        <taxon>Glires</taxon>
        <taxon>Rodentia</taxon>
        <taxon>Sciuromorpha</taxon>
        <taxon>Sciuridae</taxon>
        <taxon>Sciurinae</taxon>
        <taxon>Sciurini</taxon>
        <taxon>Sciurus</taxon>
    </lineage>
</organism>
<evidence type="ECO:0000256" key="10">
    <source>
        <dbReference type="ARBA" id="ARBA00022664"/>
    </source>
</evidence>
<dbReference type="GO" id="GO:0030425">
    <property type="term" value="C:dendrite"/>
    <property type="evidence" value="ECO:0007669"/>
    <property type="project" value="UniProtKB-SubCell"/>
</dbReference>
<feature type="compositionally biased region" description="Basic and acidic residues" evidence="20">
    <location>
        <begin position="413"/>
        <end position="422"/>
    </location>
</feature>
<evidence type="ECO:0000256" key="3">
    <source>
        <dbReference type="ARBA" id="ARBA00004324"/>
    </source>
</evidence>
<comment type="subcellular location">
    <subcellularLocation>
        <location evidence="2">Cell projection</location>
        <location evidence="2">Dendrite</location>
    </subcellularLocation>
    <subcellularLocation>
        <location evidence="1">Cytoplasm</location>
        <location evidence="1">Stress granule</location>
    </subcellularLocation>
    <subcellularLocation>
        <location evidence="4">Cytoplasm</location>
        <location evidence="4">Perinuclear region</location>
    </subcellularLocation>
    <subcellularLocation>
        <location evidence="3">Nucleus speckle</location>
    </subcellularLocation>
</comment>
<sequence>MADRRRQRASQDTEDEESGASGSDSGGSLARGGGSCSGSAGGGGSGSLPSQRGGRGGALHLRRVESGGAKSAEESECESEDGMEGDAVLSDYESAEDSEAEEGEYSEEENSKVELKSEGNDAANSSAKEEKGEEKPDTKGTVTGERQSGDGQESTEPVENKVGKKGPKHLDDDEDRKNPAYIPRKGLFFEHDLRGQTQEEEIRPKGRQRKLWKDEGRWEHDKFREDEQAPKSRQELIALYGYDIRSAHNPDDIKPRRIRKPRFGSPPQRDPNWIGERLNKPHRHQGPGGTLPPRTFINRNAAGTGRMSAPRNYSRSGGFKEGRTGFRPMEAGGQHGGRSGETVKHETSYRSRRLEQTSVRDPSPEADVPVLGSPEKEEAVVETPAVAPDTAPPAPDRPIEKKSYSRARRTRTKVGDAVKTAEEVPPPPEGLTSAPPVSETTPPPSTKTGNWEASVDSATGGLEQDVAQLNIAEQNWSPGQPSFLQPRELRGVPNHIHMGAGPPPQFNRMEEMGVQGGRAKRYSSQRQRPVPEPPAPPVHISIMEGHYYDPRLHPHQTPAPLPNPGLYPPPVSMSPGQPPPQQLLAPTYFSAPGVMNFGNPSYPYAPGALPPPPPPHLYPNTQAPSQVYGGVTYYNPAQQQVQPKPSPPRRTPQPVTIKPPPPEDLYLLIMKDESLYQDLREDTLRLHQLVETVELKIPEDSQPPSKQVKPLFRHFRRIDSCLQTRVAFRGSDEIFCRVYMPDHSYVTIRSRLSASVQDILGSVTEKLQYSEEPAGREDSLILVAVASSGEKVLLQPTEDCVFTTLGINSHLFACTRDSYEALVPLPEEIQVSPGDTEIHRVEPEDVANHLTAFHWELFRCVHELEFVDYVFHGERGRRETANLELLLQRCSEVTHWVATEVLLCEAPGKRAQLLKKFIKIAAICKQNQDLLSFYAVVMGLDNAAVSRLRLTWEKLPGKFKNLFRKFENLTDPCRNHKSYREVISKMKPPVIPFVPLILKDLTFLHEGSKTLIDGLVNIEKLHSVAEKVRTIRKYRSRPLCLDMEASPHHLQTKAYVRQFQVIDNQNLLFELSYKLEANSQ</sequence>
<dbReference type="Gene3D" id="1.10.840.10">
    <property type="entry name" value="Ras guanine-nucleotide exchange factors catalytic domain"/>
    <property type="match status" value="1"/>
</dbReference>
<evidence type="ECO:0000256" key="14">
    <source>
        <dbReference type="ARBA" id="ARBA00022884"/>
    </source>
</evidence>
<evidence type="ECO:0000256" key="19">
    <source>
        <dbReference type="PROSITE-ProRule" id="PRU00168"/>
    </source>
</evidence>
<keyword evidence="8" id="KW-0963">Cytoplasm</keyword>
<dbReference type="InterPro" id="IPR028544">
    <property type="entry name" value="CASC3"/>
</dbReference>
<feature type="compositionally biased region" description="Polar residues" evidence="20">
    <location>
        <begin position="140"/>
        <end position="157"/>
    </location>
</feature>
<dbReference type="PANTHER" id="PTHR13434">
    <property type="entry name" value="PROTEIN CASC3"/>
    <property type="match status" value="1"/>
</dbReference>
<dbReference type="Gene3D" id="1.20.870.10">
    <property type="entry name" value="Son of sevenless (SoS) protein Chain: S domain 1"/>
    <property type="match status" value="1"/>
</dbReference>
<feature type="compositionally biased region" description="Basic and acidic residues" evidence="20">
    <location>
        <begin position="109"/>
        <end position="119"/>
    </location>
</feature>
<evidence type="ECO:0000256" key="15">
    <source>
        <dbReference type="ARBA" id="ARBA00023161"/>
    </source>
</evidence>
<keyword evidence="10" id="KW-0507">mRNA processing</keyword>
<comment type="caution">
    <text evidence="22">The sequence shown here is derived from an EMBL/GenBank/DDBJ whole genome shotgun (WGS) entry which is preliminary data.</text>
</comment>
<dbReference type="SUPFAM" id="SSF54236">
    <property type="entry name" value="Ubiquitin-like"/>
    <property type="match status" value="1"/>
</dbReference>
<evidence type="ECO:0000256" key="7">
    <source>
        <dbReference type="ARBA" id="ARBA00022448"/>
    </source>
</evidence>
<feature type="compositionally biased region" description="Basic and acidic residues" evidence="20">
    <location>
        <begin position="211"/>
        <end position="232"/>
    </location>
</feature>
<dbReference type="GO" id="GO:0006417">
    <property type="term" value="P:regulation of translation"/>
    <property type="evidence" value="ECO:0007669"/>
    <property type="project" value="UniProtKB-KW"/>
</dbReference>
<evidence type="ECO:0000256" key="20">
    <source>
        <dbReference type="SAM" id="MobiDB-lite"/>
    </source>
</evidence>
<evidence type="ECO:0000256" key="5">
    <source>
        <dbReference type="ARBA" id="ARBA00009548"/>
    </source>
</evidence>
<dbReference type="GO" id="GO:0005085">
    <property type="term" value="F:guanyl-nucleotide exchange factor activity"/>
    <property type="evidence" value="ECO:0007669"/>
    <property type="project" value="UniProtKB-KW"/>
</dbReference>
<dbReference type="GO" id="GO:0010494">
    <property type="term" value="C:cytoplasmic stress granule"/>
    <property type="evidence" value="ECO:0007669"/>
    <property type="project" value="UniProtKB-SubCell"/>
</dbReference>
<dbReference type="InterPro" id="IPR023578">
    <property type="entry name" value="Ras_GEF_dom_sf"/>
</dbReference>
<dbReference type="SMART" id="SM01044">
    <property type="entry name" value="Btz"/>
    <property type="match status" value="1"/>
</dbReference>
<keyword evidence="23" id="KW-1185">Reference proteome</keyword>
<evidence type="ECO:0000256" key="9">
    <source>
        <dbReference type="ARBA" id="ARBA00022658"/>
    </source>
</evidence>
<dbReference type="InterPro" id="IPR001895">
    <property type="entry name" value="RASGEF_cat_dom"/>
</dbReference>
<evidence type="ECO:0000256" key="16">
    <source>
        <dbReference type="ARBA" id="ARBA00023187"/>
    </source>
</evidence>
<dbReference type="GO" id="GO:0030552">
    <property type="term" value="F:cAMP binding"/>
    <property type="evidence" value="ECO:0007669"/>
    <property type="project" value="UniProtKB-ARBA"/>
</dbReference>
<dbReference type="Pfam" id="PF09405">
    <property type="entry name" value="Btz"/>
    <property type="match status" value="1"/>
</dbReference>
<dbReference type="FunFam" id="1.10.840.10:FF:000002">
    <property type="entry name" value="Rap guanine nucleotide exchange factor 4"/>
    <property type="match status" value="1"/>
</dbReference>
<evidence type="ECO:0000256" key="1">
    <source>
        <dbReference type="ARBA" id="ARBA00004210"/>
    </source>
</evidence>
<evidence type="ECO:0000313" key="23">
    <source>
        <dbReference type="Proteomes" id="UP001166674"/>
    </source>
</evidence>
<evidence type="ECO:0000256" key="13">
    <source>
        <dbReference type="ARBA" id="ARBA00022845"/>
    </source>
</evidence>
<dbReference type="PANTHER" id="PTHR13434:SF0">
    <property type="entry name" value="PROTEIN CASC3"/>
    <property type="match status" value="1"/>
</dbReference>
<feature type="domain" description="Ras-GEF" evidence="21">
    <location>
        <begin position="842"/>
        <end position="1078"/>
    </location>
</feature>
<keyword evidence="11" id="KW-0747">Spliceosome</keyword>
<dbReference type="GO" id="GO:0008380">
    <property type="term" value="P:RNA splicing"/>
    <property type="evidence" value="ECO:0007669"/>
    <property type="project" value="UniProtKB-KW"/>
</dbReference>
<name>A0AA41T7I1_SCICA</name>
<evidence type="ECO:0000313" key="22">
    <source>
        <dbReference type="EMBL" id="MBZ3886785.1"/>
    </source>
</evidence>
<reference evidence="22" key="1">
    <citation type="submission" date="2020-03" db="EMBL/GenBank/DDBJ databases">
        <title>Studies in the Genomics of Life Span.</title>
        <authorList>
            <person name="Glass D."/>
        </authorList>
    </citation>
    <scope>NUCLEOTIDE SEQUENCE</scope>
    <source>
        <strain evidence="22">SUZIE</strain>
        <tissue evidence="22">Muscle</tissue>
    </source>
</reference>
<dbReference type="InterPro" id="IPR029071">
    <property type="entry name" value="Ubiquitin-like_domsf"/>
</dbReference>
<dbReference type="GO" id="GO:0051028">
    <property type="term" value="P:mRNA transport"/>
    <property type="evidence" value="ECO:0007669"/>
    <property type="project" value="UniProtKB-KW"/>
</dbReference>
<evidence type="ECO:0000259" key="21">
    <source>
        <dbReference type="PROSITE" id="PS50009"/>
    </source>
</evidence>
<accession>A0AA41T7I1</accession>
<feature type="compositionally biased region" description="Polar residues" evidence="20">
    <location>
        <begin position="471"/>
        <end position="483"/>
    </location>
</feature>
<feature type="compositionally biased region" description="Low complexity" evidence="20">
    <location>
        <begin position="19"/>
        <end position="28"/>
    </location>
</feature>
<feature type="compositionally biased region" description="Gly residues" evidence="20">
    <location>
        <begin position="29"/>
        <end position="46"/>
    </location>
</feature>
<feature type="compositionally biased region" description="Basic and acidic residues" evidence="20">
    <location>
        <begin position="246"/>
        <end position="255"/>
    </location>
</feature>
<evidence type="ECO:0000256" key="6">
    <source>
        <dbReference type="ARBA" id="ARBA00019964"/>
    </source>
</evidence>
<dbReference type="Pfam" id="PF00617">
    <property type="entry name" value="RasGEF"/>
    <property type="match status" value="1"/>
</dbReference>
<keyword evidence="13" id="KW-0810">Translation regulation</keyword>
<keyword evidence="7" id="KW-0813">Transport</keyword>
<evidence type="ECO:0000256" key="2">
    <source>
        <dbReference type="ARBA" id="ARBA00004279"/>
    </source>
</evidence>
<dbReference type="PROSITE" id="PS50009">
    <property type="entry name" value="RASGEF_CAT"/>
    <property type="match status" value="1"/>
</dbReference>
<feature type="compositionally biased region" description="Basic and acidic residues" evidence="20">
    <location>
        <begin position="127"/>
        <end position="138"/>
    </location>
</feature>
<keyword evidence="14" id="KW-0694">RNA-binding</keyword>
<keyword evidence="16" id="KW-0508">mRNA splicing</keyword>
<evidence type="ECO:0000256" key="4">
    <source>
        <dbReference type="ARBA" id="ARBA00004556"/>
    </source>
</evidence>
<gene>
    <name evidence="22" type="ORF">SUZIE_189685</name>
</gene>
<evidence type="ECO:0000256" key="17">
    <source>
        <dbReference type="ARBA" id="ARBA00023242"/>
    </source>
</evidence>
<dbReference type="InterPro" id="IPR036964">
    <property type="entry name" value="RASGEF_cat_dom_sf"/>
</dbReference>
<dbReference type="GO" id="GO:0006397">
    <property type="term" value="P:mRNA processing"/>
    <property type="evidence" value="ECO:0007669"/>
    <property type="project" value="UniProtKB-KW"/>
</dbReference>
<dbReference type="Proteomes" id="UP001166674">
    <property type="component" value="Unassembled WGS sequence"/>
</dbReference>
<dbReference type="GO" id="GO:0048471">
    <property type="term" value="C:perinuclear region of cytoplasm"/>
    <property type="evidence" value="ECO:0007669"/>
    <property type="project" value="UniProtKB-SubCell"/>
</dbReference>
<evidence type="ECO:0000256" key="11">
    <source>
        <dbReference type="ARBA" id="ARBA00022728"/>
    </source>
</evidence>
<dbReference type="EMBL" id="JAATJV010411964">
    <property type="protein sequence ID" value="MBZ3886785.1"/>
    <property type="molecule type" value="Genomic_DNA"/>
</dbReference>
<dbReference type="GO" id="GO:0050714">
    <property type="term" value="P:positive regulation of protein secretion"/>
    <property type="evidence" value="ECO:0007669"/>
    <property type="project" value="UniProtKB-ARBA"/>
</dbReference>
<dbReference type="InterPro" id="IPR018545">
    <property type="entry name" value="Btz_dom"/>
</dbReference>
<dbReference type="GO" id="GO:0016607">
    <property type="term" value="C:nuclear speck"/>
    <property type="evidence" value="ECO:0007669"/>
    <property type="project" value="UniProtKB-SubCell"/>
</dbReference>
<feature type="compositionally biased region" description="Basic and acidic residues" evidence="20">
    <location>
        <begin position="158"/>
        <end position="178"/>
    </location>
</feature>
<keyword evidence="18" id="KW-0966">Cell projection</keyword>
<evidence type="ECO:0000256" key="18">
    <source>
        <dbReference type="ARBA" id="ARBA00023273"/>
    </source>
</evidence>
<dbReference type="GO" id="GO:0007264">
    <property type="term" value="P:small GTPase-mediated signal transduction"/>
    <property type="evidence" value="ECO:0007669"/>
    <property type="project" value="InterPro"/>
</dbReference>
<feature type="region of interest" description="Disordered" evidence="20">
    <location>
        <begin position="638"/>
        <end position="663"/>
    </location>
</feature>
<keyword evidence="9 19" id="KW-0344">Guanine-nucleotide releasing factor</keyword>
<evidence type="ECO:0000256" key="8">
    <source>
        <dbReference type="ARBA" id="ARBA00022490"/>
    </source>
</evidence>
<keyword evidence="17" id="KW-0539">Nucleus</keyword>
<comment type="similarity">
    <text evidence="5">Belongs to the CASC3 family.</text>
</comment>
<dbReference type="GO" id="GO:0000184">
    <property type="term" value="P:nuclear-transcribed mRNA catabolic process, nonsense-mediated decay"/>
    <property type="evidence" value="ECO:0007669"/>
    <property type="project" value="UniProtKB-KW"/>
</dbReference>
<keyword evidence="15" id="KW-0866">Nonsense-mediated mRNA decay</keyword>
<dbReference type="AlphaFoldDB" id="A0AA41T7I1"/>
<keyword evidence="12" id="KW-0509">mRNA transport</keyword>
<dbReference type="GO" id="GO:0005681">
    <property type="term" value="C:spliceosomal complex"/>
    <property type="evidence" value="ECO:0007669"/>
    <property type="project" value="UniProtKB-KW"/>
</dbReference>
<dbReference type="FunFam" id="3.10.20.90:FF:000038">
    <property type="entry name" value="Rap guanine nucleotide exchange factor 4"/>
    <property type="match status" value="1"/>
</dbReference>
<feature type="compositionally biased region" description="Basic and acidic residues" evidence="20">
    <location>
        <begin position="341"/>
        <end position="355"/>
    </location>
</feature>
<feature type="compositionally biased region" description="Pro residues" evidence="20">
    <location>
        <begin position="644"/>
        <end position="663"/>
    </location>
</feature>